<evidence type="ECO:0008006" key="8">
    <source>
        <dbReference type="Google" id="ProtNLM"/>
    </source>
</evidence>
<evidence type="ECO:0000313" key="6">
    <source>
        <dbReference type="EMBL" id="KAJ8963767.1"/>
    </source>
</evidence>
<evidence type="ECO:0000256" key="5">
    <source>
        <dbReference type="ARBA" id="ARBA00023242"/>
    </source>
</evidence>
<keyword evidence="4" id="KW-0862">Zinc</keyword>
<dbReference type="PANTHER" id="PTHR46481:SF10">
    <property type="entry name" value="ZINC FINGER BED DOMAIN-CONTAINING PROTEIN 39"/>
    <property type="match status" value="1"/>
</dbReference>
<proteinExistence type="predicted"/>
<keyword evidence="2" id="KW-0479">Metal-binding</keyword>
<gene>
    <name evidence="6" type="ORF">NQ317_019029</name>
</gene>
<dbReference type="EMBL" id="JAPWTJ010002984">
    <property type="protein sequence ID" value="KAJ8963767.1"/>
    <property type="molecule type" value="Genomic_DNA"/>
</dbReference>
<name>A0ABQ9IS62_9CUCU</name>
<keyword evidence="7" id="KW-1185">Reference proteome</keyword>
<dbReference type="InterPro" id="IPR012337">
    <property type="entry name" value="RNaseH-like_sf"/>
</dbReference>
<keyword evidence="3" id="KW-0863">Zinc-finger</keyword>
<evidence type="ECO:0000256" key="2">
    <source>
        <dbReference type="ARBA" id="ARBA00022723"/>
    </source>
</evidence>
<evidence type="ECO:0000256" key="3">
    <source>
        <dbReference type="ARBA" id="ARBA00022771"/>
    </source>
</evidence>
<keyword evidence="5" id="KW-0539">Nucleus</keyword>
<protein>
    <recommendedName>
        <fullName evidence="8">Zinc finger BED domain-containing protein 4</fullName>
    </recommendedName>
</protein>
<evidence type="ECO:0000256" key="4">
    <source>
        <dbReference type="ARBA" id="ARBA00022833"/>
    </source>
</evidence>
<dbReference type="SUPFAM" id="SSF53098">
    <property type="entry name" value="Ribonuclease H-like"/>
    <property type="match status" value="1"/>
</dbReference>
<dbReference type="InterPro" id="IPR052035">
    <property type="entry name" value="ZnF_BED_domain_contain"/>
</dbReference>
<sequence>RLIRNRQPKKLIQDVSTRWNSTFFMVKRFVELEEPIKTTVAVISKDMPIISVEEWDFLKEVTKILKPMETVTNIISGEKYVTASSVIILTHGMTDVYKNLRTETITALSTEIIDSILNGIQKRLGDLENSNSLINTTILDPRYKDIGFSNTAISEKAKNNVKSLIIRTIKNKQDPQLIQINQERQEARTLQVITFHISNRYSLLYRLAVCFPCIYTDLRLVLKCNQLHLVAGCINGTAAVADITGPLVQFRPHWLLLWYTATRFRCAFTLGQRQP</sequence>
<comment type="subcellular location">
    <subcellularLocation>
        <location evidence="1">Nucleus</location>
    </subcellularLocation>
</comment>
<comment type="caution">
    <text evidence="6">The sequence shown here is derived from an EMBL/GenBank/DDBJ whole genome shotgun (WGS) entry which is preliminary data.</text>
</comment>
<dbReference type="Proteomes" id="UP001162164">
    <property type="component" value="Unassembled WGS sequence"/>
</dbReference>
<dbReference type="PANTHER" id="PTHR46481">
    <property type="entry name" value="ZINC FINGER BED DOMAIN-CONTAINING PROTEIN 4"/>
    <property type="match status" value="1"/>
</dbReference>
<accession>A0ABQ9IS62</accession>
<reference evidence="6" key="1">
    <citation type="journal article" date="2023" name="Insect Mol. Biol.">
        <title>Genome sequencing provides insights into the evolution of gene families encoding plant cell wall-degrading enzymes in longhorned beetles.</title>
        <authorList>
            <person name="Shin N.R."/>
            <person name="Okamura Y."/>
            <person name="Kirsch R."/>
            <person name="Pauchet Y."/>
        </authorList>
    </citation>
    <scope>NUCLEOTIDE SEQUENCE</scope>
    <source>
        <strain evidence="6">MMC_N1</strain>
    </source>
</reference>
<evidence type="ECO:0000256" key="1">
    <source>
        <dbReference type="ARBA" id="ARBA00004123"/>
    </source>
</evidence>
<organism evidence="6 7">
    <name type="scientific">Molorchus minor</name>
    <dbReference type="NCBI Taxonomy" id="1323400"/>
    <lineage>
        <taxon>Eukaryota</taxon>
        <taxon>Metazoa</taxon>
        <taxon>Ecdysozoa</taxon>
        <taxon>Arthropoda</taxon>
        <taxon>Hexapoda</taxon>
        <taxon>Insecta</taxon>
        <taxon>Pterygota</taxon>
        <taxon>Neoptera</taxon>
        <taxon>Endopterygota</taxon>
        <taxon>Coleoptera</taxon>
        <taxon>Polyphaga</taxon>
        <taxon>Cucujiformia</taxon>
        <taxon>Chrysomeloidea</taxon>
        <taxon>Cerambycidae</taxon>
        <taxon>Lamiinae</taxon>
        <taxon>Monochamini</taxon>
        <taxon>Molorchus</taxon>
    </lineage>
</organism>
<evidence type="ECO:0000313" key="7">
    <source>
        <dbReference type="Proteomes" id="UP001162164"/>
    </source>
</evidence>
<feature type="non-terminal residue" evidence="6">
    <location>
        <position position="1"/>
    </location>
</feature>